<dbReference type="RefSeq" id="WP_200234758.1">
    <property type="nucleotide sequence ID" value="NZ_NRRV01000009.1"/>
</dbReference>
<reference evidence="2 3" key="1">
    <citation type="journal article" date="2020" name="Microorganisms">
        <title>Osmotic Adaptation and Compatible Solute Biosynthesis of Phototrophic Bacteria as Revealed from Genome Analyses.</title>
        <authorList>
            <person name="Imhoff J.F."/>
            <person name="Rahn T."/>
            <person name="Kunzel S."/>
            <person name="Keller A."/>
            <person name="Neulinger S.C."/>
        </authorList>
    </citation>
    <scope>NUCLEOTIDE SEQUENCE [LARGE SCALE GENOMIC DNA]</scope>
    <source>
        <strain evidence="2 3">DSM 6210</strain>
    </source>
</reference>
<feature type="transmembrane region" description="Helical" evidence="1">
    <location>
        <begin position="40"/>
        <end position="60"/>
    </location>
</feature>
<evidence type="ECO:0000313" key="3">
    <source>
        <dbReference type="Proteomes" id="UP000748752"/>
    </source>
</evidence>
<proteinExistence type="predicted"/>
<dbReference type="EMBL" id="NRRV01000009">
    <property type="protein sequence ID" value="MBK1630169.1"/>
    <property type="molecule type" value="Genomic_DNA"/>
</dbReference>
<accession>A0ABS1CE67</accession>
<feature type="transmembrane region" description="Helical" evidence="1">
    <location>
        <begin position="130"/>
        <end position="148"/>
    </location>
</feature>
<feature type="transmembrane region" description="Helical" evidence="1">
    <location>
        <begin position="67"/>
        <end position="86"/>
    </location>
</feature>
<evidence type="ECO:0000256" key="1">
    <source>
        <dbReference type="SAM" id="Phobius"/>
    </source>
</evidence>
<evidence type="ECO:0000313" key="2">
    <source>
        <dbReference type="EMBL" id="MBK1630169.1"/>
    </source>
</evidence>
<keyword evidence="1" id="KW-0472">Membrane</keyword>
<keyword evidence="3" id="KW-1185">Reference proteome</keyword>
<gene>
    <name evidence="2" type="ORF">CKO31_05310</name>
</gene>
<sequence length="149" mass="14933">MNPYRLALFGGLLLLMPAAGWLLSILGAQAAPADLTQAALLLSLFQLALVMLLLPGLAAGGPPLTPALLLFLLPAPLALMLILTGAEPVQAGGAQAVGLLSTAGLALPWPRLAGAGRADGTQFVEHLAQTGLLVALCAFGTRLLAVGAA</sequence>
<name>A0ABS1CE67_9GAMM</name>
<keyword evidence="1" id="KW-0812">Transmembrane</keyword>
<keyword evidence="1" id="KW-1133">Transmembrane helix</keyword>
<dbReference type="Proteomes" id="UP000748752">
    <property type="component" value="Unassembled WGS sequence"/>
</dbReference>
<organism evidence="2 3">
    <name type="scientific">Thiohalocapsa halophila</name>
    <dbReference type="NCBI Taxonomy" id="69359"/>
    <lineage>
        <taxon>Bacteria</taxon>
        <taxon>Pseudomonadati</taxon>
        <taxon>Pseudomonadota</taxon>
        <taxon>Gammaproteobacteria</taxon>
        <taxon>Chromatiales</taxon>
        <taxon>Chromatiaceae</taxon>
        <taxon>Thiohalocapsa</taxon>
    </lineage>
</organism>
<comment type="caution">
    <text evidence="2">The sequence shown here is derived from an EMBL/GenBank/DDBJ whole genome shotgun (WGS) entry which is preliminary data.</text>
</comment>
<protein>
    <submittedName>
        <fullName evidence="2">Uncharacterized protein</fullName>
    </submittedName>
</protein>